<evidence type="ECO:0000256" key="1">
    <source>
        <dbReference type="SAM" id="MobiDB-lite"/>
    </source>
</evidence>
<feature type="transmembrane region" description="Helical" evidence="2">
    <location>
        <begin position="107"/>
        <end position="129"/>
    </location>
</feature>
<evidence type="ECO:0000313" key="3">
    <source>
        <dbReference type="EMBL" id="KAF5391398.1"/>
    </source>
</evidence>
<name>A0A8H5HXR2_9AGAR</name>
<reference evidence="3 4" key="1">
    <citation type="journal article" date="2020" name="ISME J.">
        <title>Uncovering the hidden diversity of litter-decomposition mechanisms in mushroom-forming fungi.</title>
        <authorList>
            <person name="Floudas D."/>
            <person name="Bentzer J."/>
            <person name="Ahren D."/>
            <person name="Johansson T."/>
            <person name="Persson P."/>
            <person name="Tunlid A."/>
        </authorList>
    </citation>
    <scope>NUCLEOTIDE SEQUENCE [LARGE SCALE GENOMIC DNA]</scope>
    <source>
        <strain evidence="3 4">CBS 406.79</strain>
    </source>
</reference>
<dbReference type="AlphaFoldDB" id="A0A8H5HXR2"/>
<keyword evidence="2" id="KW-0472">Membrane</keyword>
<feature type="region of interest" description="Disordered" evidence="1">
    <location>
        <begin position="245"/>
        <end position="266"/>
    </location>
</feature>
<protein>
    <submittedName>
        <fullName evidence="3">Uncharacterized protein</fullName>
    </submittedName>
</protein>
<dbReference type="EMBL" id="JAACJN010000010">
    <property type="protein sequence ID" value="KAF5391398.1"/>
    <property type="molecule type" value="Genomic_DNA"/>
</dbReference>
<keyword evidence="2" id="KW-1133">Transmembrane helix</keyword>
<keyword evidence="2" id="KW-0812">Transmembrane</keyword>
<evidence type="ECO:0000313" key="4">
    <source>
        <dbReference type="Proteomes" id="UP000518752"/>
    </source>
</evidence>
<feature type="transmembrane region" description="Helical" evidence="2">
    <location>
        <begin position="158"/>
        <end position="183"/>
    </location>
</feature>
<evidence type="ECO:0000256" key="2">
    <source>
        <dbReference type="SAM" id="Phobius"/>
    </source>
</evidence>
<proteinExistence type="predicted"/>
<feature type="transmembrane region" description="Helical" evidence="2">
    <location>
        <begin position="39"/>
        <end position="59"/>
    </location>
</feature>
<feature type="transmembrane region" description="Helical" evidence="2">
    <location>
        <begin position="203"/>
        <end position="224"/>
    </location>
</feature>
<keyword evidence="4" id="KW-1185">Reference proteome</keyword>
<sequence length="300" mass="33983">MRQLRLFTSAHENPGAKMATGGVPQIRSELGSTFGALEISTILSSILFGVVTTQTYAYHRRYPRDSFWTKIIVDALWLVELGHTICTIHFLYYWSVLWYGHPNALESAPVTLALGVVFYGICVALGKIVQFRASFDLQSAVQGYFTFRLWRFTARSSISYRLIPLIMVALISARFGVIISGAVEAFRMPYYQPFVVKWRTLIIASQIIGAITDLSIMLTLVINLRQRRVDAYESVFQHAAGKGDVTGATERNPRARHRSHGGMSMHTPLDFHDPNKENDDDIHPHYLAPARHHRFLRSLT</sequence>
<accession>A0A8H5HXR2</accession>
<dbReference type="OrthoDB" id="3231781at2759"/>
<comment type="caution">
    <text evidence="3">The sequence shown here is derived from an EMBL/GenBank/DDBJ whole genome shotgun (WGS) entry which is preliminary data.</text>
</comment>
<gene>
    <name evidence="3" type="ORF">D9757_001974</name>
</gene>
<dbReference type="Proteomes" id="UP000518752">
    <property type="component" value="Unassembled WGS sequence"/>
</dbReference>
<feature type="transmembrane region" description="Helical" evidence="2">
    <location>
        <begin position="71"/>
        <end position="95"/>
    </location>
</feature>
<organism evidence="3 4">
    <name type="scientific">Collybiopsis confluens</name>
    <dbReference type="NCBI Taxonomy" id="2823264"/>
    <lineage>
        <taxon>Eukaryota</taxon>
        <taxon>Fungi</taxon>
        <taxon>Dikarya</taxon>
        <taxon>Basidiomycota</taxon>
        <taxon>Agaricomycotina</taxon>
        <taxon>Agaricomycetes</taxon>
        <taxon>Agaricomycetidae</taxon>
        <taxon>Agaricales</taxon>
        <taxon>Marasmiineae</taxon>
        <taxon>Omphalotaceae</taxon>
        <taxon>Collybiopsis</taxon>
    </lineage>
</organism>